<reference evidence="2 3" key="1">
    <citation type="submission" date="2017-11" db="EMBL/GenBank/DDBJ databases">
        <title>De-novo sequencing of pomegranate (Punica granatum L.) genome.</title>
        <authorList>
            <person name="Akparov Z."/>
            <person name="Amiraslanov A."/>
            <person name="Hajiyeva S."/>
            <person name="Abbasov M."/>
            <person name="Kaur K."/>
            <person name="Hamwieh A."/>
            <person name="Solovyev V."/>
            <person name="Salamov A."/>
            <person name="Braich B."/>
            <person name="Kosarev P."/>
            <person name="Mahmoud A."/>
            <person name="Hajiyev E."/>
            <person name="Babayeva S."/>
            <person name="Izzatullayeva V."/>
            <person name="Mammadov A."/>
            <person name="Mammadov A."/>
            <person name="Sharifova S."/>
            <person name="Ojaghi J."/>
            <person name="Eynullazada K."/>
            <person name="Bayramov B."/>
            <person name="Abdulazimova A."/>
            <person name="Shahmuradov I."/>
        </authorList>
    </citation>
    <scope>NUCLEOTIDE SEQUENCE [LARGE SCALE GENOMIC DNA]</scope>
    <source>
        <strain evidence="3">cv. AG2017</strain>
        <tissue evidence="2">Leaf</tissue>
    </source>
</reference>
<keyword evidence="3" id="KW-1185">Reference proteome</keyword>
<protein>
    <recommendedName>
        <fullName evidence="1">RNase H type-1 domain-containing protein</fullName>
    </recommendedName>
</protein>
<dbReference type="Proteomes" id="UP000233551">
    <property type="component" value="Unassembled WGS sequence"/>
</dbReference>
<dbReference type="Pfam" id="PF13456">
    <property type="entry name" value="RVT_3"/>
    <property type="match status" value="1"/>
</dbReference>
<dbReference type="GO" id="GO:0003676">
    <property type="term" value="F:nucleic acid binding"/>
    <property type="evidence" value="ECO:0007669"/>
    <property type="project" value="InterPro"/>
</dbReference>
<accession>A0A2I0ICN1</accession>
<proteinExistence type="predicted"/>
<evidence type="ECO:0000313" key="2">
    <source>
        <dbReference type="EMBL" id="PKI41741.1"/>
    </source>
</evidence>
<name>A0A2I0ICN1_PUNGR</name>
<evidence type="ECO:0000313" key="3">
    <source>
        <dbReference type="Proteomes" id="UP000233551"/>
    </source>
</evidence>
<dbReference type="AlphaFoldDB" id="A0A2I0ICN1"/>
<evidence type="ECO:0000259" key="1">
    <source>
        <dbReference type="Pfam" id="PF13456"/>
    </source>
</evidence>
<organism evidence="2 3">
    <name type="scientific">Punica granatum</name>
    <name type="common">Pomegranate</name>
    <dbReference type="NCBI Taxonomy" id="22663"/>
    <lineage>
        <taxon>Eukaryota</taxon>
        <taxon>Viridiplantae</taxon>
        <taxon>Streptophyta</taxon>
        <taxon>Embryophyta</taxon>
        <taxon>Tracheophyta</taxon>
        <taxon>Spermatophyta</taxon>
        <taxon>Magnoliopsida</taxon>
        <taxon>eudicotyledons</taxon>
        <taxon>Gunneridae</taxon>
        <taxon>Pentapetalae</taxon>
        <taxon>rosids</taxon>
        <taxon>malvids</taxon>
        <taxon>Myrtales</taxon>
        <taxon>Lythraceae</taxon>
        <taxon>Punica</taxon>
    </lineage>
</organism>
<dbReference type="EMBL" id="PGOL01003315">
    <property type="protein sequence ID" value="PKI41741.1"/>
    <property type="molecule type" value="Genomic_DNA"/>
</dbReference>
<comment type="caution">
    <text evidence="2">The sequence shown here is derived from an EMBL/GenBank/DDBJ whole genome shotgun (WGS) entry which is preliminary data.</text>
</comment>
<feature type="domain" description="RNase H type-1" evidence="1">
    <location>
        <begin position="41"/>
        <end position="96"/>
    </location>
</feature>
<gene>
    <name evidence="2" type="ORF">CRG98_037874</name>
</gene>
<dbReference type="InterPro" id="IPR002156">
    <property type="entry name" value="RNaseH_domain"/>
</dbReference>
<sequence>MGFGLMGGRTGPDWALLKRAGPLEDRARPPGAVRVAGLGPESWAVIIWLKRAWSHGGRQVELEVDSKIVSELILGACWSGPRIASLVEGIRTILEWEWSPPTVNVILVQAGWREIHCHYH</sequence>
<dbReference type="GO" id="GO:0004523">
    <property type="term" value="F:RNA-DNA hybrid ribonuclease activity"/>
    <property type="evidence" value="ECO:0007669"/>
    <property type="project" value="InterPro"/>
</dbReference>